<reference evidence="3 4" key="1">
    <citation type="journal article" date="2018" name="Sci. Rep.">
        <title>Comparative analysis of the Pocillopora damicornis genome highlights role of immune system in coral evolution.</title>
        <authorList>
            <person name="Cunning R."/>
            <person name="Bay R.A."/>
            <person name="Gillette P."/>
            <person name="Baker A.C."/>
            <person name="Traylor-Knowles N."/>
        </authorList>
    </citation>
    <scope>NUCLEOTIDE SEQUENCE [LARGE SCALE GENOMIC DNA]</scope>
    <source>
        <strain evidence="3">RSMAS</strain>
        <tissue evidence="3">Whole animal</tissue>
    </source>
</reference>
<sequence length="398" mass="45978">MVFFTFFSGIFTRVMFLVHGVVSVYLVVLYKNNDTIYWWLCTGLFLLLIESFYTIVIRKGKEYKYFWPSSFLYMLTVIPAIWVAELAILNEKLKSGPKNCTLTAEQNYDKFGGLITVRTDSGQLAQKFSKLGLILLIIVGRWLLPRGELTRDQLSSLLLVYVANAADIMELFEVFDQEPNLWCIQGVALAVLATYTWSFLQFTLVFTATAETVPDTKPPALEENKTNRSGDDHTKLPKYIKKLIKQKQKDELAKIEKNTDLRAAVDQMRQLKAYKDRGRQARFSIHDTALEVVQVQREVRREEEILEKQIKQRQKLKLHGDLYSILTLMLMQDGPFLIVRLVLIIAYHVDALLHIFFTGKNAMALALLIYRLVILVMESSEDEEEIDKDSEFYELSKA</sequence>
<dbReference type="AlphaFoldDB" id="A0A3M6T7U4"/>
<feature type="transmembrane region" description="Helical" evidence="2">
    <location>
        <begin position="128"/>
        <end position="144"/>
    </location>
</feature>
<dbReference type="PANTHER" id="PTHR22168:SF3">
    <property type="entry name" value="TRANSMEMBRANE PROTEIN 26"/>
    <property type="match status" value="1"/>
</dbReference>
<keyword evidence="4" id="KW-1185">Reference proteome</keyword>
<comment type="caution">
    <text evidence="3">The sequence shown here is derived from an EMBL/GenBank/DDBJ whole genome shotgun (WGS) entry which is preliminary data.</text>
</comment>
<keyword evidence="2" id="KW-0472">Membrane</keyword>
<evidence type="ECO:0000256" key="2">
    <source>
        <dbReference type="SAM" id="Phobius"/>
    </source>
</evidence>
<evidence type="ECO:0000313" key="4">
    <source>
        <dbReference type="Proteomes" id="UP000275408"/>
    </source>
</evidence>
<gene>
    <name evidence="3" type="ORF">pdam_00013825</name>
</gene>
<feature type="transmembrane region" description="Helical" evidence="2">
    <location>
        <begin position="70"/>
        <end position="89"/>
    </location>
</feature>
<feature type="transmembrane region" description="Helical" evidence="2">
    <location>
        <begin position="187"/>
        <end position="208"/>
    </location>
</feature>
<protein>
    <recommendedName>
        <fullName evidence="5">Transmembrane protein 26</fullName>
    </recommendedName>
</protein>
<dbReference type="Proteomes" id="UP000275408">
    <property type="component" value="Unassembled WGS sequence"/>
</dbReference>
<organism evidence="3 4">
    <name type="scientific">Pocillopora damicornis</name>
    <name type="common">Cauliflower coral</name>
    <name type="synonym">Millepora damicornis</name>
    <dbReference type="NCBI Taxonomy" id="46731"/>
    <lineage>
        <taxon>Eukaryota</taxon>
        <taxon>Metazoa</taxon>
        <taxon>Cnidaria</taxon>
        <taxon>Anthozoa</taxon>
        <taxon>Hexacorallia</taxon>
        <taxon>Scleractinia</taxon>
        <taxon>Astrocoeniina</taxon>
        <taxon>Pocilloporidae</taxon>
        <taxon>Pocillopora</taxon>
    </lineage>
</organism>
<feature type="transmembrane region" description="Helical" evidence="2">
    <location>
        <begin position="12"/>
        <end position="30"/>
    </location>
</feature>
<feature type="compositionally biased region" description="Basic and acidic residues" evidence="1">
    <location>
        <begin position="220"/>
        <end position="234"/>
    </location>
</feature>
<dbReference type="Pfam" id="PF09772">
    <property type="entry name" value="Tmem26"/>
    <property type="match status" value="2"/>
</dbReference>
<name>A0A3M6T7U4_POCDA</name>
<evidence type="ECO:0000256" key="1">
    <source>
        <dbReference type="SAM" id="MobiDB-lite"/>
    </source>
</evidence>
<evidence type="ECO:0000313" key="3">
    <source>
        <dbReference type="EMBL" id="RMX37403.1"/>
    </source>
</evidence>
<dbReference type="EMBL" id="RCHS01004145">
    <property type="protein sequence ID" value="RMX37403.1"/>
    <property type="molecule type" value="Genomic_DNA"/>
</dbReference>
<proteinExistence type="predicted"/>
<dbReference type="PANTHER" id="PTHR22168">
    <property type="entry name" value="TMEM26 PROTEIN"/>
    <property type="match status" value="1"/>
</dbReference>
<evidence type="ECO:0008006" key="5">
    <source>
        <dbReference type="Google" id="ProtNLM"/>
    </source>
</evidence>
<dbReference type="InterPro" id="IPR019169">
    <property type="entry name" value="Transmembrane_26"/>
</dbReference>
<keyword evidence="2" id="KW-1133">Transmembrane helix</keyword>
<dbReference type="OrthoDB" id="10042902at2759"/>
<feature type="transmembrane region" description="Helical" evidence="2">
    <location>
        <begin position="36"/>
        <end position="58"/>
    </location>
</feature>
<keyword evidence="2" id="KW-0812">Transmembrane</keyword>
<accession>A0A3M6T7U4</accession>
<feature type="region of interest" description="Disordered" evidence="1">
    <location>
        <begin position="215"/>
        <end position="234"/>
    </location>
</feature>